<keyword evidence="1" id="KW-0732">Signal</keyword>
<sequence>MSPALHKSAALFILLLAMPTFANELTRITLDNGAVVQLNDDFTWEYVILTSQRPDTQKATIEQTSSATAANTTSNTTASTFTQATSGSISNPVIPATELASTPNIDQVPTLTQAAITQAALLKSTAKGDVKISYIKHQWDDDRLGLTFELSSNSPEHYVMIALEISLFADDGHLLKQQTVKVWKAIFRMPETYLRKGETRSSNIIWIDGIDQSQWSKQLISLKIKKMDSRM</sequence>
<feature type="signal peptide" evidence="1">
    <location>
        <begin position="1"/>
        <end position="22"/>
    </location>
</feature>
<dbReference type="Proteomes" id="UP000811844">
    <property type="component" value="Unassembled WGS sequence"/>
</dbReference>
<dbReference type="Pfam" id="PF11355">
    <property type="entry name" value="DUF3157"/>
    <property type="match status" value="1"/>
</dbReference>
<organism evidence="2 3">
    <name type="scientific">Shewanella intestini</name>
    <dbReference type="NCBI Taxonomy" id="2017544"/>
    <lineage>
        <taxon>Bacteria</taxon>
        <taxon>Pseudomonadati</taxon>
        <taxon>Pseudomonadota</taxon>
        <taxon>Gammaproteobacteria</taxon>
        <taxon>Alteromonadales</taxon>
        <taxon>Shewanellaceae</taxon>
        <taxon>Shewanella</taxon>
    </lineage>
</organism>
<dbReference type="RefSeq" id="WP_153665837.1">
    <property type="nucleotide sequence ID" value="NZ_JAAIKR010000016.1"/>
</dbReference>
<evidence type="ECO:0000256" key="1">
    <source>
        <dbReference type="SAM" id="SignalP"/>
    </source>
</evidence>
<comment type="caution">
    <text evidence="2">The sequence shown here is derived from an EMBL/GenBank/DDBJ whole genome shotgun (WGS) entry which is preliminary data.</text>
</comment>
<keyword evidence="3" id="KW-1185">Reference proteome</keyword>
<gene>
    <name evidence="2" type="ORF">G3R48_14420</name>
</gene>
<dbReference type="EMBL" id="JAAIKR010000016">
    <property type="protein sequence ID" value="MBR9729172.1"/>
    <property type="molecule type" value="Genomic_DNA"/>
</dbReference>
<evidence type="ECO:0000313" key="2">
    <source>
        <dbReference type="EMBL" id="MBR9729172.1"/>
    </source>
</evidence>
<evidence type="ECO:0000313" key="3">
    <source>
        <dbReference type="Proteomes" id="UP000811844"/>
    </source>
</evidence>
<name>A0ABS5I573_9GAMM</name>
<feature type="chain" id="PRO_5045481903" evidence="1">
    <location>
        <begin position="23"/>
        <end position="231"/>
    </location>
</feature>
<proteinExistence type="predicted"/>
<accession>A0ABS5I573</accession>
<reference evidence="2 3" key="1">
    <citation type="submission" date="2020-02" db="EMBL/GenBank/DDBJ databases">
        <title>Shewanella WXL01 sp. nov., a marine bacterium isolated from green algae in Luhuitou Fringing Reef (Northern South China Sea).</title>
        <authorList>
            <person name="Wang X."/>
        </authorList>
    </citation>
    <scope>NUCLEOTIDE SEQUENCE [LARGE SCALE GENOMIC DNA]</scope>
    <source>
        <strain evidence="2 3">MCCC 1A01895</strain>
    </source>
</reference>
<protein>
    <submittedName>
        <fullName evidence="2">DUF3157 family protein</fullName>
    </submittedName>
</protein>
<dbReference type="InterPro" id="IPR021501">
    <property type="entry name" value="DUF3157"/>
</dbReference>